<keyword evidence="3" id="KW-0378">Hydrolase</keyword>
<reference evidence="3 4" key="1">
    <citation type="submission" date="2020-02" db="EMBL/GenBank/DDBJ databases">
        <title>Pseudoroseicyclus tamarix, sp. nov., isolated from offshore sediment of a Tamarix chinensis forest.</title>
        <authorList>
            <person name="Gai Y."/>
        </authorList>
    </citation>
    <scope>NUCLEOTIDE SEQUENCE [LARGE SCALE GENOMIC DNA]</scope>
    <source>
        <strain evidence="3 4">CLL3-39</strain>
    </source>
</reference>
<dbReference type="InterPro" id="IPR001466">
    <property type="entry name" value="Beta-lactam-related"/>
</dbReference>
<sequence>MPSLSRRTALALFAAAPLAARAQSGPGVGGLPALLAEFPQAHAIAIAQSGELTLNEAVRGPAIDRPVNVKSVSKSLVAAILGATIAEGTVSLESTLSEVAPALIPAGADPRVAQLTLRDLVTLRAGLERTSGGNYGGWVASSNWVANQLSRPFVAEPGGRMLYSTGSVHVLGAALAEATGESLLALARRHLGTPLGIEIPAWTRDPQGYYLGGNEMALTPAAMVRVGELYRLGGVWEGTRVLAEGYAEESFDPVTRSPYSGLGYGLGWFTGRMAGKAFGLARGYGGQLILVMPEAELTVAITSDPTLPARSGGYFGELMDFLAGPVMEATGAA</sequence>
<dbReference type="Proteomes" id="UP000474757">
    <property type="component" value="Unassembled WGS sequence"/>
</dbReference>
<evidence type="ECO:0000259" key="2">
    <source>
        <dbReference type="Pfam" id="PF00144"/>
    </source>
</evidence>
<evidence type="ECO:0000313" key="4">
    <source>
        <dbReference type="Proteomes" id="UP000474757"/>
    </source>
</evidence>
<feature type="domain" description="Beta-lactamase-related" evidence="2">
    <location>
        <begin position="43"/>
        <end position="303"/>
    </location>
</feature>
<gene>
    <name evidence="3" type="ORF">GZA08_01485</name>
</gene>
<dbReference type="PANTHER" id="PTHR43283">
    <property type="entry name" value="BETA-LACTAMASE-RELATED"/>
    <property type="match status" value="1"/>
</dbReference>
<dbReference type="Gene3D" id="3.40.710.10">
    <property type="entry name" value="DD-peptidase/beta-lactamase superfamily"/>
    <property type="match status" value="1"/>
</dbReference>
<dbReference type="Pfam" id="PF00144">
    <property type="entry name" value="Beta-lactamase"/>
    <property type="match status" value="1"/>
</dbReference>
<dbReference type="InterPro" id="IPR050789">
    <property type="entry name" value="Diverse_Enzym_Activities"/>
</dbReference>
<proteinExistence type="predicted"/>
<name>A0A6B2JTZ1_9RHOB</name>
<dbReference type="AlphaFoldDB" id="A0A6B2JTZ1"/>
<dbReference type="PANTHER" id="PTHR43283:SF7">
    <property type="entry name" value="BETA-LACTAMASE-RELATED DOMAIN-CONTAINING PROTEIN"/>
    <property type="match status" value="1"/>
</dbReference>
<keyword evidence="4" id="KW-1185">Reference proteome</keyword>
<feature type="signal peptide" evidence="1">
    <location>
        <begin position="1"/>
        <end position="22"/>
    </location>
</feature>
<dbReference type="RefSeq" id="WP_163889303.1">
    <property type="nucleotide sequence ID" value="NZ_JAAFYS010000001.1"/>
</dbReference>
<dbReference type="InterPro" id="IPR006311">
    <property type="entry name" value="TAT_signal"/>
</dbReference>
<dbReference type="InterPro" id="IPR012338">
    <property type="entry name" value="Beta-lactam/transpept-like"/>
</dbReference>
<dbReference type="PROSITE" id="PS51318">
    <property type="entry name" value="TAT"/>
    <property type="match status" value="1"/>
</dbReference>
<evidence type="ECO:0000313" key="3">
    <source>
        <dbReference type="EMBL" id="NDU99643.1"/>
    </source>
</evidence>
<dbReference type="SUPFAM" id="SSF56601">
    <property type="entry name" value="beta-lactamase/transpeptidase-like"/>
    <property type="match status" value="1"/>
</dbReference>
<protein>
    <submittedName>
        <fullName evidence="3">Serine hydrolase</fullName>
    </submittedName>
</protein>
<dbReference type="GO" id="GO:0016787">
    <property type="term" value="F:hydrolase activity"/>
    <property type="evidence" value="ECO:0007669"/>
    <property type="project" value="UniProtKB-KW"/>
</dbReference>
<accession>A0A6B2JTZ1</accession>
<comment type="caution">
    <text evidence="3">The sequence shown here is derived from an EMBL/GenBank/DDBJ whole genome shotgun (WGS) entry which is preliminary data.</text>
</comment>
<organism evidence="3 4">
    <name type="scientific">Pseudoroseicyclus tamaricis</name>
    <dbReference type="NCBI Taxonomy" id="2705421"/>
    <lineage>
        <taxon>Bacteria</taxon>
        <taxon>Pseudomonadati</taxon>
        <taxon>Pseudomonadota</taxon>
        <taxon>Alphaproteobacteria</taxon>
        <taxon>Rhodobacterales</taxon>
        <taxon>Paracoccaceae</taxon>
        <taxon>Pseudoroseicyclus</taxon>
    </lineage>
</organism>
<keyword evidence="1" id="KW-0732">Signal</keyword>
<evidence type="ECO:0000256" key="1">
    <source>
        <dbReference type="SAM" id="SignalP"/>
    </source>
</evidence>
<dbReference type="EMBL" id="JAAGAB010000001">
    <property type="protein sequence ID" value="NDU99643.1"/>
    <property type="molecule type" value="Genomic_DNA"/>
</dbReference>
<feature type="chain" id="PRO_5025346846" evidence="1">
    <location>
        <begin position="23"/>
        <end position="333"/>
    </location>
</feature>